<evidence type="ECO:0000256" key="1">
    <source>
        <dbReference type="ARBA" id="ARBA00022723"/>
    </source>
</evidence>
<dbReference type="InterPro" id="IPR040086">
    <property type="entry name" value="MJ0683-like"/>
</dbReference>
<reference evidence="5 6" key="1">
    <citation type="submission" date="2011-10" db="EMBL/GenBank/DDBJ databases">
        <title>Metabolic and evolutionary patterns in the extreme acidophile Ferroplasma acidiphilum.</title>
        <authorList>
            <person name="Golyshina O.V."/>
            <person name="Kozyavkin S.A."/>
            <person name="Tatusov R.L."/>
            <person name="Slesarev A.I."/>
            <person name="Golyshin P.N."/>
        </authorList>
    </citation>
    <scope>NUCLEOTIDE SEQUENCE [LARGE SCALE GENOMIC DNA]</scope>
    <source>
        <strain evidence="6">Y</strain>
    </source>
</reference>
<keyword evidence="2" id="KW-0408">Iron</keyword>
<name>A0A1V0N4A3_9ARCH</name>
<dbReference type="GO" id="GO:0051536">
    <property type="term" value="F:iron-sulfur cluster binding"/>
    <property type="evidence" value="ECO:0007669"/>
    <property type="project" value="UniProtKB-KW"/>
</dbReference>
<sequence length="275" mass="31453">MPDNIKIIETNAKHALGKSGMAELDYAFNPYLGCFHGCRYCYAIDMSPAEAANNWGKVVFVRKNIIELLEHEARTYKKGIVGISTITDPYQSIEMKYRIVPEAIGILVKNGFYVTIQTKSPLILKDIKILEKYKKNIDVGITVTTINRKVSKILEPYAPDPFKRLNALKKLAETGIRTWLYLGPIANGVNDNIDDIDRIIEFCASTGTRIIYDSFQDFKGTVPYMAGTGYIKTGNEWWNSFRRAIEEACRRNNVICTSEEDEWKYEAQSRFRTLF</sequence>
<evidence type="ECO:0000313" key="5">
    <source>
        <dbReference type="EMBL" id="ARD84972.1"/>
    </source>
</evidence>
<dbReference type="GeneID" id="16024322"/>
<evidence type="ECO:0000313" key="6">
    <source>
        <dbReference type="Proteomes" id="UP000192050"/>
    </source>
</evidence>
<dbReference type="SFLD" id="SFLDG01084">
    <property type="entry name" value="Uncharacterised_Radical_SAM_Su"/>
    <property type="match status" value="1"/>
</dbReference>
<evidence type="ECO:0000259" key="4">
    <source>
        <dbReference type="Pfam" id="PF04055"/>
    </source>
</evidence>
<dbReference type="InterPro" id="IPR058240">
    <property type="entry name" value="rSAM_sf"/>
</dbReference>
<dbReference type="KEGG" id="fai:FAD_1092"/>
<keyword evidence="1" id="KW-0479">Metal-binding</keyword>
<dbReference type="Gene3D" id="3.80.30.30">
    <property type="match status" value="1"/>
</dbReference>
<dbReference type="SUPFAM" id="SSF102114">
    <property type="entry name" value="Radical SAM enzymes"/>
    <property type="match status" value="1"/>
</dbReference>
<dbReference type="Pfam" id="PF04055">
    <property type="entry name" value="Radical_SAM"/>
    <property type="match status" value="1"/>
</dbReference>
<dbReference type="PANTHER" id="PTHR43432">
    <property type="entry name" value="SLR0285 PROTEIN"/>
    <property type="match status" value="1"/>
</dbReference>
<dbReference type="STRING" id="74969.FAD_1092"/>
<keyword evidence="6" id="KW-1185">Reference proteome</keyword>
<accession>A0A1V0N4A3</accession>
<evidence type="ECO:0000256" key="2">
    <source>
        <dbReference type="ARBA" id="ARBA00023004"/>
    </source>
</evidence>
<dbReference type="AlphaFoldDB" id="A0A1V0N4A3"/>
<dbReference type="InterPro" id="IPR007197">
    <property type="entry name" value="rSAM"/>
</dbReference>
<protein>
    <submittedName>
        <fullName evidence="5">Radical SAM family protein</fullName>
    </submittedName>
</protein>
<dbReference type="PANTHER" id="PTHR43432:SF6">
    <property type="entry name" value="RADICAL SAM CORE DOMAIN-CONTAINING PROTEIN"/>
    <property type="match status" value="1"/>
</dbReference>
<evidence type="ECO:0000256" key="3">
    <source>
        <dbReference type="ARBA" id="ARBA00023014"/>
    </source>
</evidence>
<dbReference type="GO" id="GO:0003824">
    <property type="term" value="F:catalytic activity"/>
    <property type="evidence" value="ECO:0007669"/>
    <property type="project" value="InterPro"/>
</dbReference>
<dbReference type="GeneID" id="31676591"/>
<gene>
    <name evidence="5" type="ORF">FAD_1092</name>
</gene>
<dbReference type="GO" id="GO:0046872">
    <property type="term" value="F:metal ion binding"/>
    <property type="evidence" value="ECO:0007669"/>
    <property type="project" value="UniProtKB-KW"/>
</dbReference>
<dbReference type="SFLD" id="SFLDS00029">
    <property type="entry name" value="Radical_SAM"/>
    <property type="match status" value="1"/>
</dbReference>
<keyword evidence="3" id="KW-0411">Iron-sulfur</keyword>
<dbReference type="CDD" id="cd01335">
    <property type="entry name" value="Radical_SAM"/>
    <property type="match status" value="1"/>
</dbReference>
<dbReference type="Proteomes" id="UP000192050">
    <property type="component" value="Chromosome"/>
</dbReference>
<proteinExistence type="predicted"/>
<dbReference type="RefSeq" id="WP_009886197.1">
    <property type="nucleotide sequence ID" value="NZ_CP015363.1"/>
</dbReference>
<organism evidence="5 6">
    <name type="scientific">Ferroplasma acidiphilum</name>
    <dbReference type="NCBI Taxonomy" id="74969"/>
    <lineage>
        <taxon>Archaea</taxon>
        <taxon>Methanobacteriati</taxon>
        <taxon>Thermoplasmatota</taxon>
        <taxon>Thermoplasmata</taxon>
        <taxon>Thermoplasmatales</taxon>
        <taxon>Ferroplasmaceae</taxon>
        <taxon>Ferroplasma</taxon>
    </lineage>
</organism>
<dbReference type="EMBL" id="CP015363">
    <property type="protein sequence ID" value="ARD84972.1"/>
    <property type="molecule type" value="Genomic_DNA"/>
</dbReference>
<feature type="domain" description="Radical SAM core" evidence="4">
    <location>
        <begin position="29"/>
        <end position="202"/>
    </location>
</feature>